<dbReference type="Proteomes" id="UP000199088">
    <property type="component" value="Unassembled WGS sequence"/>
</dbReference>
<keyword evidence="3" id="KW-1185">Reference proteome</keyword>
<feature type="transmembrane region" description="Helical" evidence="1">
    <location>
        <begin position="115"/>
        <end position="135"/>
    </location>
</feature>
<gene>
    <name evidence="2" type="ORF">SAMN05660199_02398</name>
</gene>
<keyword evidence="1" id="KW-1133">Transmembrane helix</keyword>
<evidence type="ECO:0000313" key="3">
    <source>
        <dbReference type="Proteomes" id="UP000199088"/>
    </source>
</evidence>
<keyword evidence="1" id="KW-0812">Transmembrane</keyword>
<protein>
    <submittedName>
        <fullName evidence="2">Uncharacterized protein</fullName>
    </submittedName>
</protein>
<dbReference type="STRING" id="1052260.SAMN05660199_02398"/>
<feature type="transmembrane region" description="Helical" evidence="1">
    <location>
        <begin position="80"/>
        <end position="103"/>
    </location>
</feature>
<reference evidence="3" key="1">
    <citation type="submission" date="2016-10" db="EMBL/GenBank/DDBJ databases">
        <authorList>
            <person name="Varghese N."/>
            <person name="Submissions S."/>
        </authorList>
    </citation>
    <scope>NUCLEOTIDE SEQUENCE [LARGE SCALE GENOMIC DNA]</scope>
    <source>
        <strain evidence="3">DSM 45843</strain>
    </source>
</reference>
<sequence>MAPGTRHRARALVSSALDGVLIGAAEAALDHPRRSPVRRRTYLALGAAMLTDGVLGELPTVRAIAAGRPPRPVEPAQQQLAVAAGLVSVGWGFVVTVVDGPLARSLQRRGVARPHLVLGVATGLVTAATTLPMWWRRATLRIREDERTTVEAADLAAWEAELAAVDR</sequence>
<evidence type="ECO:0000256" key="1">
    <source>
        <dbReference type="SAM" id="Phobius"/>
    </source>
</evidence>
<dbReference type="OrthoDB" id="5196224at2"/>
<dbReference type="AlphaFoldDB" id="A0A1H0LS62"/>
<dbReference type="EMBL" id="FNIR01000007">
    <property type="protein sequence ID" value="SDO70881.1"/>
    <property type="molecule type" value="Genomic_DNA"/>
</dbReference>
<name>A0A1H0LS62_9ACTN</name>
<accession>A0A1H0LS62</accession>
<keyword evidence="1" id="KW-0472">Membrane</keyword>
<evidence type="ECO:0000313" key="2">
    <source>
        <dbReference type="EMBL" id="SDO70881.1"/>
    </source>
</evidence>
<proteinExistence type="predicted"/>
<organism evidence="2 3">
    <name type="scientific">Klenkia soli</name>
    <dbReference type="NCBI Taxonomy" id="1052260"/>
    <lineage>
        <taxon>Bacteria</taxon>
        <taxon>Bacillati</taxon>
        <taxon>Actinomycetota</taxon>
        <taxon>Actinomycetes</taxon>
        <taxon>Geodermatophilales</taxon>
        <taxon>Geodermatophilaceae</taxon>
        <taxon>Klenkia</taxon>
    </lineage>
</organism>
<dbReference type="RefSeq" id="WP_091245196.1">
    <property type="nucleotide sequence ID" value="NZ_FNIR01000007.1"/>
</dbReference>